<keyword evidence="3" id="KW-1185">Reference proteome</keyword>
<reference evidence="2 3" key="1">
    <citation type="submission" date="2020-08" db="EMBL/GenBank/DDBJ databases">
        <title>Sequencing the genomes of 1000 actinobacteria strains.</title>
        <authorList>
            <person name="Klenk H.-P."/>
        </authorList>
    </citation>
    <scope>NUCLEOTIDE SEQUENCE [LARGE SCALE GENOMIC DNA]</scope>
    <source>
        <strain evidence="2 3">DSM 44230</strain>
    </source>
</reference>
<dbReference type="EMBL" id="JACHMH010000001">
    <property type="protein sequence ID" value="MBB4682278.1"/>
    <property type="molecule type" value="Genomic_DNA"/>
</dbReference>
<dbReference type="Pfam" id="PF14534">
    <property type="entry name" value="DUF4440"/>
    <property type="match status" value="1"/>
</dbReference>
<dbReference type="Proteomes" id="UP000533598">
    <property type="component" value="Unassembled WGS sequence"/>
</dbReference>
<dbReference type="AlphaFoldDB" id="A0A7W7CM22"/>
<evidence type="ECO:0000259" key="1">
    <source>
        <dbReference type="Pfam" id="PF14534"/>
    </source>
</evidence>
<name>A0A7W7CM22_9PSEU</name>
<gene>
    <name evidence="2" type="ORF">HNR67_008396</name>
</gene>
<comment type="caution">
    <text evidence="2">The sequence shown here is derived from an EMBL/GenBank/DDBJ whole genome shotgun (WGS) entry which is preliminary data.</text>
</comment>
<dbReference type="InterPro" id="IPR032710">
    <property type="entry name" value="NTF2-like_dom_sf"/>
</dbReference>
<protein>
    <submittedName>
        <fullName evidence="2">Ketosteroid isomerase-like protein</fullName>
    </submittedName>
</protein>
<accession>A0A7W7CM22</accession>
<keyword evidence="2" id="KW-0413">Isomerase</keyword>
<dbReference type="SUPFAM" id="SSF54427">
    <property type="entry name" value="NTF2-like"/>
    <property type="match status" value="1"/>
</dbReference>
<dbReference type="GO" id="GO:0016853">
    <property type="term" value="F:isomerase activity"/>
    <property type="evidence" value="ECO:0007669"/>
    <property type="project" value="UniProtKB-KW"/>
</dbReference>
<sequence length="129" mass="13646">MDHSTSVRLTTDPGQHPHVFAAAFNSGDPAAVEACYEPGGLLAPRPGQPVTGEQRAAANARLMSLGLPIEVRPRQVYVVGELALLIVDWEIRGDGPDGPVHISGTATDVARRGPDGLWRYVIDNPNGCA</sequence>
<evidence type="ECO:0000313" key="3">
    <source>
        <dbReference type="Proteomes" id="UP000533598"/>
    </source>
</evidence>
<proteinExistence type="predicted"/>
<organism evidence="2 3">
    <name type="scientific">Crossiella cryophila</name>
    <dbReference type="NCBI Taxonomy" id="43355"/>
    <lineage>
        <taxon>Bacteria</taxon>
        <taxon>Bacillati</taxon>
        <taxon>Actinomycetota</taxon>
        <taxon>Actinomycetes</taxon>
        <taxon>Pseudonocardiales</taxon>
        <taxon>Pseudonocardiaceae</taxon>
        <taxon>Crossiella</taxon>
    </lineage>
</organism>
<feature type="domain" description="DUF4440" evidence="1">
    <location>
        <begin position="20"/>
        <end position="119"/>
    </location>
</feature>
<dbReference type="Gene3D" id="3.10.450.50">
    <property type="match status" value="1"/>
</dbReference>
<dbReference type="RefSeq" id="WP_185009451.1">
    <property type="nucleotide sequence ID" value="NZ_BAAAUI010000007.1"/>
</dbReference>
<dbReference type="InterPro" id="IPR027843">
    <property type="entry name" value="DUF4440"/>
</dbReference>
<evidence type="ECO:0000313" key="2">
    <source>
        <dbReference type="EMBL" id="MBB4682278.1"/>
    </source>
</evidence>